<dbReference type="InterPro" id="IPR013555">
    <property type="entry name" value="TRP_dom"/>
</dbReference>
<dbReference type="InterPro" id="IPR005821">
    <property type="entry name" value="Ion_trans_dom"/>
</dbReference>
<keyword evidence="9" id="KW-0407">Ion channel</keyword>
<evidence type="ECO:0000313" key="13">
    <source>
        <dbReference type="EMBL" id="EKC40274.1"/>
    </source>
</evidence>
<dbReference type="HOGENOM" id="CLU_005716_4_2_1"/>
<keyword evidence="4" id="KW-0677">Repeat</keyword>
<keyword evidence="2" id="KW-0813">Transport</keyword>
<keyword evidence="3 11" id="KW-0812">Transmembrane</keyword>
<keyword evidence="6" id="KW-0040">ANK repeat</keyword>
<evidence type="ECO:0000256" key="8">
    <source>
        <dbReference type="ARBA" id="ARBA00023136"/>
    </source>
</evidence>
<feature type="transmembrane region" description="Helical" evidence="11">
    <location>
        <begin position="463"/>
        <end position="484"/>
    </location>
</feature>
<feature type="transmembrane region" description="Helical" evidence="11">
    <location>
        <begin position="175"/>
        <end position="195"/>
    </location>
</feature>
<dbReference type="TCDB" id="1.A.4.1.16">
    <property type="family name" value="the transient receptor potential ca2+/cation channel (trp-cc) family"/>
</dbReference>
<dbReference type="InterPro" id="IPR002153">
    <property type="entry name" value="TRPC_channel"/>
</dbReference>
<feature type="transmembrane region" description="Helical" evidence="11">
    <location>
        <begin position="242"/>
        <end position="260"/>
    </location>
</feature>
<dbReference type="PANTHER" id="PTHR10117">
    <property type="entry name" value="TRANSIENT RECEPTOR POTENTIAL CHANNEL"/>
    <property type="match status" value="1"/>
</dbReference>
<evidence type="ECO:0000256" key="4">
    <source>
        <dbReference type="ARBA" id="ARBA00022737"/>
    </source>
</evidence>
<feature type="domain" description="Transient receptor ion channel" evidence="12">
    <location>
        <begin position="1"/>
        <end position="54"/>
    </location>
</feature>
<dbReference type="GO" id="GO:0005886">
    <property type="term" value="C:plasma membrane"/>
    <property type="evidence" value="ECO:0007669"/>
    <property type="project" value="TreeGrafter"/>
</dbReference>
<dbReference type="SMART" id="SM01420">
    <property type="entry name" value="TRP_2"/>
    <property type="match status" value="1"/>
</dbReference>
<dbReference type="PRINTS" id="PR01097">
    <property type="entry name" value="TRNSRECEPTRP"/>
</dbReference>
<evidence type="ECO:0000256" key="10">
    <source>
        <dbReference type="SAM" id="MobiDB-lite"/>
    </source>
</evidence>
<reference evidence="13" key="1">
    <citation type="journal article" date="2012" name="Nature">
        <title>The oyster genome reveals stress adaptation and complexity of shell formation.</title>
        <authorList>
            <person name="Zhang G."/>
            <person name="Fang X."/>
            <person name="Guo X."/>
            <person name="Li L."/>
            <person name="Luo R."/>
            <person name="Xu F."/>
            <person name="Yang P."/>
            <person name="Zhang L."/>
            <person name="Wang X."/>
            <person name="Qi H."/>
            <person name="Xiong Z."/>
            <person name="Que H."/>
            <person name="Xie Y."/>
            <person name="Holland P.W."/>
            <person name="Paps J."/>
            <person name="Zhu Y."/>
            <person name="Wu F."/>
            <person name="Chen Y."/>
            <person name="Wang J."/>
            <person name="Peng C."/>
            <person name="Meng J."/>
            <person name="Yang L."/>
            <person name="Liu J."/>
            <person name="Wen B."/>
            <person name="Zhang N."/>
            <person name="Huang Z."/>
            <person name="Zhu Q."/>
            <person name="Feng Y."/>
            <person name="Mount A."/>
            <person name="Hedgecock D."/>
            <person name="Xu Z."/>
            <person name="Liu Y."/>
            <person name="Domazet-Loso T."/>
            <person name="Du Y."/>
            <person name="Sun X."/>
            <person name="Zhang S."/>
            <person name="Liu B."/>
            <person name="Cheng P."/>
            <person name="Jiang X."/>
            <person name="Li J."/>
            <person name="Fan D."/>
            <person name="Wang W."/>
            <person name="Fu W."/>
            <person name="Wang T."/>
            <person name="Wang B."/>
            <person name="Zhang J."/>
            <person name="Peng Z."/>
            <person name="Li Y."/>
            <person name="Li N."/>
            <person name="Wang J."/>
            <person name="Chen M."/>
            <person name="He Y."/>
            <person name="Tan F."/>
            <person name="Song X."/>
            <person name="Zheng Q."/>
            <person name="Huang R."/>
            <person name="Yang H."/>
            <person name="Du X."/>
            <person name="Chen L."/>
            <person name="Yang M."/>
            <person name="Gaffney P.M."/>
            <person name="Wang S."/>
            <person name="Luo L."/>
            <person name="She Z."/>
            <person name="Ming Y."/>
            <person name="Huang W."/>
            <person name="Zhang S."/>
            <person name="Huang B."/>
            <person name="Zhang Y."/>
            <person name="Qu T."/>
            <person name="Ni P."/>
            <person name="Miao G."/>
            <person name="Wang J."/>
            <person name="Wang Q."/>
            <person name="Steinberg C.E."/>
            <person name="Wang H."/>
            <person name="Li N."/>
            <person name="Qian L."/>
            <person name="Zhang G."/>
            <person name="Li Y."/>
            <person name="Yang H."/>
            <person name="Liu X."/>
            <person name="Wang J."/>
            <person name="Yin Y."/>
            <person name="Wang J."/>
        </authorList>
    </citation>
    <scope>NUCLEOTIDE SEQUENCE [LARGE SCALE GENOMIC DNA]</scope>
    <source>
        <strain evidence="13">05x7-T-G4-1.051#20</strain>
    </source>
</reference>
<keyword evidence="7" id="KW-0406">Ion transport</keyword>
<evidence type="ECO:0000256" key="9">
    <source>
        <dbReference type="ARBA" id="ARBA00023303"/>
    </source>
</evidence>
<dbReference type="Pfam" id="PF00520">
    <property type="entry name" value="Ion_trans"/>
    <property type="match status" value="1"/>
</dbReference>
<organism evidence="13">
    <name type="scientific">Magallana gigas</name>
    <name type="common">Pacific oyster</name>
    <name type="synonym">Crassostrea gigas</name>
    <dbReference type="NCBI Taxonomy" id="29159"/>
    <lineage>
        <taxon>Eukaryota</taxon>
        <taxon>Metazoa</taxon>
        <taxon>Spiralia</taxon>
        <taxon>Lophotrochozoa</taxon>
        <taxon>Mollusca</taxon>
        <taxon>Bivalvia</taxon>
        <taxon>Autobranchia</taxon>
        <taxon>Pteriomorphia</taxon>
        <taxon>Ostreida</taxon>
        <taxon>Ostreoidea</taxon>
        <taxon>Ostreidae</taxon>
        <taxon>Magallana</taxon>
    </lineage>
</organism>
<feature type="compositionally biased region" description="Acidic residues" evidence="10">
    <location>
        <begin position="691"/>
        <end position="709"/>
    </location>
</feature>
<evidence type="ECO:0000256" key="7">
    <source>
        <dbReference type="ARBA" id="ARBA00023065"/>
    </source>
</evidence>
<name>K1R9D0_MAGGI</name>
<evidence type="ECO:0000256" key="1">
    <source>
        <dbReference type="ARBA" id="ARBA00004141"/>
    </source>
</evidence>
<evidence type="ECO:0000256" key="11">
    <source>
        <dbReference type="SAM" id="Phobius"/>
    </source>
</evidence>
<proteinExistence type="predicted"/>
<feature type="compositionally biased region" description="Polar residues" evidence="10">
    <location>
        <begin position="710"/>
        <end position="722"/>
    </location>
</feature>
<evidence type="ECO:0000256" key="3">
    <source>
        <dbReference type="ARBA" id="ARBA00022692"/>
    </source>
</evidence>
<keyword evidence="8 11" id="KW-0472">Membrane</keyword>
<dbReference type="GO" id="GO:0015279">
    <property type="term" value="F:store-operated calcium channel activity"/>
    <property type="evidence" value="ECO:0007669"/>
    <property type="project" value="TreeGrafter"/>
</dbReference>
<dbReference type="Gene3D" id="1.10.287.70">
    <property type="match status" value="1"/>
</dbReference>
<dbReference type="InParanoid" id="K1R9D0"/>
<dbReference type="GO" id="GO:0051480">
    <property type="term" value="P:regulation of cytosolic calcium ion concentration"/>
    <property type="evidence" value="ECO:0007669"/>
    <property type="project" value="TreeGrafter"/>
</dbReference>
<feature type="region of interest" description="Disordered" evidence="10">
    <location>
        <begin position="684"/>
        <end position="722"/>
    </location>
</feature>
<evidence type="ECO:0000256" key="6">
    <source>
        <dbReference type="ARBA" id="ARBA00023043"/>
    </source>
</evidence>
<feature type="transmembrane region" description="Helical" evidence="11">
    <location>
        <begin position="426"/>
        <end position="443"/>
    </location>
</feature>
<comment type="subcellular location">
    <subcellularLocation>
        <location evidence="1">Membrane</location>
        <topology evidence="1">Multi-pass membrane protein</topology>
    </subcellularLocation>
</comment>
<keyword evidence="13" id="KW-0675">Receptor</keyword>
<dbReference type="GO" id="GO:0034703">
    <property type="term" value="C:cation channel complex"/>
    <property type="evidence" value="ECO:0007669"/>
    <property type="project" value="TreeGrafter"/>
</dbReference>
<evidence type="ECO:0000259" key="12">
    <source>
        <dbReference type="SMART" id="SM01420"/>
    </source>
</evidence>
<dbReference type="EMBL" id="JH816397">
    <property type="protein sequence ID" value="EKC40274.1"/>
    <property type="molecule type" value="Genomic_DNA"/>
</dbReference>
<protein>
    <submittedName>
        <fullName evidence="13">Short transient receptor potential channel 7</fullName>
    </submittedName>
</protein>
<evidence type="ECO:0000256" key="2">
    <source>
        <dbReference type="ARBA" id="ARBA00022448"/>
    </source>
</evidence>
<feature type="region of interest" description="Disordered" evidence="10">
    <location>
        <begin position="551"/>
        <end position="576"/>
    </location>
</feature>
<sequence length="722" mass="83782">MKFDMLRSAKYRLNAYRGLASEAYISLSSKDPIFTAFELGAELKSLSRVEKYFKKEYKDLAEQLSEYTVKLLDRVRTQQELEIILNKAGKPRFNHFESLARFKLALFYKEKKFVAHPSCQQKLMKSWYYGMGSLERASWPKRILMFILFILSYPFLVLVYLVFPKWKMIHILKYPCIKFICQMLSFISFLVLIIISTAESSQTTSSTNSLRTQHQDLHRVYSSFKSFTNGTFMGDDFPMRPLFPSITEFLISIWVFGFACQECNQIYLLGIESYTESWYNLMDSALLCLYFASYTLRYMFALKYILNVNLTDPAQYFFLEWQFYWLNADRFYWQPFDPINAAEALFAVANILSFSRVSYLLPANEALGPLQITLGRMVKDILKFMLLFIVVIGSFMVGLHNLYWYYSVHDDIEITDHEFQFKAEKYFGTVLVTFRTVFWSIFGRGDTDVLSLGEYQNNFTEDIGYIIYGVFNIVTVTVLINMFIAVMTRSFQNIAEDADCEWKFSRSLLYMEYIGEGCTLPVPLNILGGPRALVNKIIKVCCCCKSADDVRETPDEVSGSKIDPDHSNTNGTSSAEHGCRSVDIATIEMYESTLSPEDMDMRRRSQSIIMEPLDYKKVIQTIIQRYIFDIQREAEVTEDDFEEIKQDISSFRYEMLNQIKANEFNINEMATSVSSLLKYVKTLARNGNPSQEDDSPKEENEQSLEDETQNQDVPDTNDTGAL</sequence>
<feature type="transmembrane region" description="Helical" evidence="11">
    <location>
        <begin position="384"/>
        <end position="406"/>
    </location>
</feature>
<evidence type="ECO:0000256" key="5">
    <source>
        <dbReference type="ARBA" id="ARBA00022989"/>
    </source>
</evidence>
<dbReference type="PANTHER" id="PTHR10117:SF54">
    <property type="entry name" value="TRANSIENT RECEPTOR POTENTIAL-GAMMA PROTEIN"/>
    <property type="match status" value="1"/>
</dbReference>
<accession>K1R9D0</accession>
<dbReference type="AlphaFoldDB" id="K1R9D0"/>
<dbReference type="Pfam" id="PF08344">
    <property type="entry name" value="TRP_2"/>
    <property type="match status" value="1"/>
</dbReference>
<dbReference type="GO" id="GO:0070679">
    <property type="term" value="F:inositol 1,4,5 trisphosphate binding"/>
    <property type="evidence" value="ECO:0007669"/>
    <property type="project" value="TreeGrafter"/>
</dbReference>
<feature type="transmembrane region" description="Helical" evidence="11">
    <location>
        <begin position="143"/>
        <end position="163"/>
    </location>
</feature>
<keyword evidence="5 11" id="KW-1133">Transmembrane helix</keyword>
<gene>
    <name evidence="13" type="ORF">CGI_10023708</name>
</gene>